<dbReference type="STRING" id="661399.AQJ67_38015"/>
<dbReference type="HAMAP" id="MF_00265">
    <property type="entry name" value="VapC_Nob1"/>
    <property type="match status" value="1"/>
</dbReference>
<dbReference type="GO" id="GO:0016787">
    <property type="term" value="F:hydrolase activity"/>
    <property type="evidence" value="ECO:0007669"/>
    <property type="project" value="UniProtKB-KW"/>
</dbReference>
<keyword evidence="8" id="KW-0800">Toxin</keyword>
<dbReference type="EC" id="3.1.-.-" evidence="8"/>
<dbReference type="OrthoDB" id="5185254at2"/>
<dbReference type="Gene3D" id="3.40.50.1010">
    <property type="entry name" value="5'-nuclease"/>
    <property type="match status" value="1"/>
</dbReference>
<evidence type="ECO:0000256" key="1">
    <source>
        <dbReference type="ARBA" id="ARBA00001946"/>
    </source>
</evidence>
<keyword evidence="11" id="KW-1185">Reference proteome</keyword>
<reference evidence="10 11" key="1">
    <citation type="submission" date="2015-10" db="EMBL/GenBank/DDBJ databases">
        <title>Draft genome sequence of Streptomyces caeruleatus NRRL B-24802, type strain for the species Streptomyces caeruleatus.</title>
        <authorList>
            <person name="Ruckert C."/>
            <person name="Winkler A."/>
            <person name="Kalinowski J."/>
            <person name="Kampfer P."/>
            <person name="Glaeser S."/>
        </authorList>
    </citation>
    <scope>NUCLEOTIDE SEQUENCE [LARGE SCALE GENOMIC DNA]</scope>
    <source>
        <strain evidence="10 11">NRRL B-24802</strain>
    </source>
</reference>
<dbReference type="Proteomes" id="UP000053429">
    <property type="component" value="Unassembled WGS sequence"/>
</dbReference>
<dbReference type="EMBL" id="LMWY01000052">
    <property type="protein sequence ID" value="KUN94144.1"/>
    <property type="molecule type" value="Genomic_DNA"/>
</dbReference>
<sequence length="135" mass="15031">MSVADYLIDTSALARVLLRQATEDWEQRMGAGLIALCDLTELEVLYSARSAKDRAAIQERLNQFTWCPMPDGVYRRARVVQRELTNKGEHRSAGAVDLLVAAAAEEAGLTLLHCDRDFETIARTTGQPVRTIDLK</sequence>
<feature type="domain" description="PIN" evidence="9">
    <location>
        <begin position="6"/>
        <end position="122"/>
    </location>
</feature>
<comment type="function">
    <text evidence="8">Toxic component of a toxin-antitoxin (TA) system. An RNase.</text>
</comment>
<dbReference type="InterPro" id="IPR029060">
    <property type="entry name" value="PIN-like_dom_sf"/>
</dbReference>
<dbReference type="InterPro" id="IPR050556">
    <property type="entry name" value="Type_II_TA_system_RNase"/>
</dbReference>
<feature type="binding site" evidence="8">
    <location>
        <position position="97"/>
    </location>
    <ligand>
        <name>Mg(2+)</name>
        <dbReference type="ChEBI" id="CHEBI:18420"/>
    </ligand>
</feature>
<dbReference type="PANTHER" id="PTHR33653">
    <property type="entry name" value="RIBONUCLEASE VAPC2"/>
    <property type="match status" value="1"/>
</dbReference>
<evidence type="ECO:0000256" key="6">
    <source>
        <dbReference type="ARBA" id="ARBA00022842"/>
    </source>
</evidence>
<keyword evidence="3 8" id="KW-0540">Nuclease</keyword>
<evidence type="ECO:0000313" key="10">
    <source>
        <dbReference type="EMBL" id="KUN94144.1"/>
    </source>
</evidence>
<evidence type="ECO:0000256" key="5">
    <source>
        <dbReference type="ARBA" id="ARBA00022801"/>
    </source>
</evidence>
<evidence type="ECO:0000256" key="4">
    <source>
        <dbReference type="ARBA" id="ARBA00022723"/>
    </source>
</evidence>
<organism evidence="10 11">
    <name type="scientific">Streptomyces caeruleatus</name>
    <dbReference type="NCBI Taxonomy" id="661399"/>
    <lineage>
        <taxon>Bacteria</taxon>
        <taxon>Bacillati</taxon>
        <taxon>Actinomycetota</taxon>
        <taxon>Actinomycetes</taxon>
        <taxon>Kitasatosporales</taxon>
        <taxon>Streptomycetaceae</taxon>
        <taxon>Streptomyces</taxon>
    </lineage>
</organism>
<keyword evidence="5 8" id="KW-0378">Hydrolase</keyword>
<dbReference type="InterPro" id="IPR022907">
    <property type="entry name" value="VapC_family"/>
</dbReference>
<dbReference type="RefSeq" id="WP_062724039.1">
    <property type="nucleotide sequence ID" value="NZ_KQ948940.1"/>
</dbReference>
<evidence type="ECO:0000313" key="11">
    <source>
        <dbReference type="Proteomes" id="UP000053429"/>
    </source>
</evidence>
<dbReference type="AlphaFoldDB" id="A0A101TKS5"/>
<dbReference type="SUPFAM" id="SSF88723">
    <property type="entry name" value="PIN domain-like"/>
    <property type="match status" value="1"/>
</dbReference>
<keyword evidence="4 8" id="KW-0479">Metal-binding</keyword>
<proteinExistence type="inferred from homology"/>
<evidence type="ECO:0000256" key="8">
    <source>
        <dbReference type="HAMAP-Rule" id="MF_00265"/>
    </source>
</evidence>
<dbReference type="Pfam" id="PF01850">
    <property type="entry name" value="PIN"/>
    <property type="match status" value="1"/>
</dbReference>
<name>A0A101TKS5_9ACTN</name>
<evidence type="ECO:0000259" key="9">
    <source>
        <dbReference type="Pfam" id="PF01850"/>
    </source>
</evidence>
<dbReference type="PANTHER" id="PTHR33653:SF1">
    <property type="entry name" value="RIBONUCLEASE VAPC2"/>
    <property type="match status" value="1"/>
</dbReference>
<evidence type="ECO:0000256" key="3">
    <source>
        <dbReference type="ARBA" id="ARBA00022722"/>
    </source>
</evidence>
<dbReference type="CDD" id="cd18755">
    <property type="entry name" value="PIN_MtVapC3_VapC21-like"/>
    <property type="match status" value="1"/>
</dbReference>
<comment type="similarity">
    <text evidence="7 8">Belongs to the PINc/VapC protein family.</text>
</comment>
<feature type="binding site" evidence="8">
    <location>
        <position position="9"/>
    </location>
    <ligand>
        <name>Mg(2+)</name>
        <dbReference type="ChEBI" id="CHEBI:18420"/>
    </ligand>
</feature>
<keyword evidence="2 8" id="KW-1277">Toxin-antitoxin system</keyword>
<evidence type="ECO:0000256" key="2">
    <source>
        <dbReference type="ARBA" id="ARBA00022649"/>
    </source>
</evidence>
<evidence type="ECO:0000256" key="7">
    <source>
        <dbReference type="ARBA" id="ARBA00038093"/>
    </source>
</evidence>
<comment type="caution">
    <text evidence="10">The sequence shown here is derived from an EMBL/GenBank/DDBJ whole genome shotgun (WGS) entry which is preliminary data.</text>
</comment>
<dbReference type="GO" id="GO:0004540">
    <property type="term" value="F:RNA nuclease activity"/>
    <property type="evidence" value="ECO:0007669"/>
    <property type="project" value="InterPro"/>
</dbReference>
<dbReference type="GO" id="GO:0000287">
    <property type="term" value="F:magnesium ion binding"/>
    <property type="evidence" value="ECO:0007669"/>
    <property type="project" value="UniProtKB-UniRule"/>
</dbReference>
<comment type="cofactor">
    <cofactor evidence="1 8">
        <name>Mg(2+)</name>
        <dbReference type="ChEBI" id="CHEBI:18420"/>
    </cofactor>
</comment>
<protein>
    <recommendedName>
        <fullName evidence="8">Ribonuclease VapC</fullName>
        <shortName evidence="8">RNase VapC</shortName>
        <ecNumber evidence="8">3.1.-.-</ecNumber>
    </recommendedName>
    <alternativeName>
        <fullName evidence="8">Toxin VapC</fullName>
    </alternativeName>
</protein>
<dbReference type="GO" id="GO:0090729">
    <property type="term" value="F:toxin activity"/>
    <property type="evidence" value="ECO:0007669"/>
    <property type="project" value="UniProtKB-KW"/>
</dbReference>
<gene>
    <name evidence="8" type="primary">vapC</name>
    <name evidence="10" type="ORF">AQJ67_38015</name>
</gene>
<accession>A0A101TKS5</accession>
<dbReference type="InterPro" id="IPR002716">
    <property type="entry name" value="PIN_dom"/>
</dbReference>
<keyword evidence="6 8" id="KW-0460">Magnesium</keyword>